<dbReference type="EMBL" id="JABWRP010000017">
    <property type="protein sequence ID" value="MBC3472654.1"/>
    <property type="molecule type" value="Genomic_DNA"/>
</dbReference>
<evidence type="ECO:0000313" key="4">
    <source>
        <dbReference type="EMBL" id="MBC3472654.1"/>
    </source>
</evidence>
<protein>
    <submittedName>
        <fullName evidence="4">Uncharacterized protein</fullName>
    </submittedName>
</protein>
<dbReference type="Proteomes" id="UP000628137">
    <property type="component" value="Unassembled WGS sequence"/>
</dbReference>
<dbReference type="Pfam" id="PF18165">
    <property type="entry name" value="pP_pnuc_1"/>
    <property type="match status" value="1"/>
</dbReference>
<dbReference type="InterPro" id="IPR040556">
    <property type="entry name" value="pP_pnuc_1"/>
</dbReference>
<proteinExistence type="predicted"/>
<organism evidence="4">
    <name type="scientific">Pseudomonas vlassakiae</name>
    <dbReference type="NCBI Taxonomy" id="485888"/>
    <lineage>
        <taxon>Bacteria</taxon>
        <taxon>Pseudomonadati</taxon>
        <taxon>Pseudomonadota</taxon>
        <taxon>Gammaproteobacteria</taxon>
        <taxon>Pseudomonadales</taxon>
        <taxon>Pseudomonadaceae</taxon>
        <taxon>Pseudomonas</taxon>
    </lineage>
</organism>
<sequence length="320" mass="36403">MQIAELGVPREKMDNRIAQLVKDSYFESRLYEAAVRNLQDTENRLRFNNFAYAMRELSRHFLKRLAPDDQVVKCTWYKNVTGEVGKLARSERASFAVHGGLAEDFVRKKLKIDLKSMNKRLKETIDALSKYTHIEENVFNLSPSDIDHLVAETTETFAEFFETIKRCRDEIANELNEAIGRAAFQEIIMNAVPGMDELSTHQYVDDIYIDDAEVTAIDCKTVYVKVSGTLYVELQYGSGSDVRKGEGTTIDDSFPFACKMTCPTSDPSGKTLQLQGRLKANFDSFYGLDYQHDEPEQEEDPFDESSRAQRSSSTDEDALA</sequence>
<evidence type="ECO:0000313" key="5">
    <source>
        <dbReference type="EMBL" id="MBV4542833.1"/>
    </source>
</evidence>
<dbReference type="RefSeq" id="WP_186603663.1">
    <property type="nucleotide sequence ID" value="NZ_JABWRP020000013.1"/>
</dbReference>
<feature type="domain" description="Predicted pPIWI-associating nuclease" evidence="2">
    <location>
        <begin position="21"/>
        <end position="155"/>
    </location>
</feature>
<name>A0A923GM81_9PSED</name>
<gene>
    <name evidence="5" type="ORF">HU738_017435</name>
    <name evidence="4" type="ORF">HU738_19025</name>
</gene>
<reference evidence="4" key="2">
    <citation type="submission" date="2020-07" db="EMBL/GenBank/DDBJ databases">
        <authorList>
            <person name="Lood C."/>
            <person name="Girard L."/>
        </authorList>
    </citation>
    <scope>NUCLEOTIDE SEQUENCE</scope>
    <source>
        <strain evidence="4">RW4S2</strain>
    </source>
</reference>
<reference evidence="4 6" key="1">
    <citation type="journal article" date="2020" name="Microorganisms">
        <title>Reliable Identification of Environmental Pseudomonas Isolates Using the rpoD Gene.</title>
        <authorList>
            <consortium name="The Broad Institute Genome Sequencing Platform"/>
            <person name="Girard L."/>
            <person name="Lood C."/>
            <person name="Rokni-Zadeh H."/>
            <person name="van Noort V."/>
            <person name="Lavigne R."/>
            <person name="De Mot R."/>
        </authorList>
    </citation>
    <scope>NUCLEOTIDE SEQUENCE</scope>
    <source>
        <strain evidence="4 6">RW4S2</strain>
    </source>
</reference>
<evidence type="ECO:0000259" key="3">
    <source>
        <dbReference type="Pfam" id="PF18166"/>
    </source>
</evidence>
<accession>A0A923GM81</accession>
<evidence type="ECO:0000256" key="1">
    <source>
        <dbReference type="SAM" id="MobiDB-lite"/>
    </source>
</evidence>
<comment type="caution">
    <text evidence="4">The sequence shown here is derived from an EMBL/GenBank/DDBJ whole genome shotgun (WGS) entry which is preliminary data.</text>
</comment>
<reference evidence="5" key="3">
    <citation type="submission" date="2021-06" db="EMBL/GenBank/DDBJ databases">
        <title>Updating the genus Pseudomonas: Description of 43 new species and partition of the Pseudomonas putida group.</title>
        <authorList>
            <person name="Girard L."/>
            <person name="Lood C."/>
            <person name="Vandamme P."/>
            <person name="Rokni-Zadeh H."/>
            <person name="Van Noort V."/>
            <person name="Hofte M."/>
            <person name="Lavigne R."/>
            <person name="De Mot R."/>
        </authorList>
    </citation>
    <scope>NUCLEOTIDE SEQUENCE</scope>
    <source>
        <strain evidence="5">RW4S2</strain>
    </source>
</reference>
<feature type="domain" description="Predicted pPIWI-associating nuclease group 2" evidence="3">
    <location>
        <begin position="165"/>
        <end position="286"/>
    </location>
</feature>
<dbReference type="EMBL" id="JABWRP020000013">
    <property type="protein sequence ID" value="MBV4542833.1"/>
    <property type="molecule type" value="Genomic_DNA"/>
</dbReference>
<dbReference type="AlphaFoldDB" id="A0A923GM81"/>
<dbReference type="Pfam" id="PF18166">
    <property type="entry name" value="pP_pnuc_2"/>
    <property type="match status" value="1"/>
</dbReference>
<feature type="region of interest" description="Disordered" evidence="1">
    <location>
        <begin position="289"/>
        <end position="320"/>
    </location>
</feature>
<keyword evidence="6" id="KW-1185">Reference proteome</keyword>
<evidence type="ECO:0000313" key="6">
    <source>
        <dbReference type="Proteomes" id="UP000628137"/>
    </source>
</evidence>
<dbReference type="InterPro" id="IPR041584">
    <property type="entry name" value="Put_pPIWI_pnuc_2"/>
</dbReference>
<evidence type="ECO:0000259" key="2">
    <source>
        <dbReference type="Pfam" id="PF18165"/>
    </source>
</evidence>